<dbReference type="InterPro" id="IPR052930">
    <property type="entry name" value="TA_antitoxin_MntA"/>
</dbReference>
<reference evidence="2 3" key="1">
    <citation type="submission" date="2008-09" db="EMBL/GenBank/DDBJ databases">
        <authorList>
            <person name="Fulton L."/>
            <person name="Clifton S."/>
            <person name="Fulton B."/>
            <person name="Xu J."/>
            <person name="Minx P."/>
            <person name="Pepin K.H."/>
            <person name="Johnson M."/>
            <person name="Thiruvilangam P."/>
            <person name="Bhonagiri V."/>
            <person name="Nash W.E."/>
            <person name="Mardis E.R."/>
            <person name="Wilson R.K."/>
        </authorList>
    </citation>
    <scope>NUCLEOTIDE SEQUENCE [LARGE SCALE GENOMIC DNA]</scope>
    <source>
        <strain evidence="2 3">DSM 13275</strain>
    </source>
</reference>
<organism evidence="2 3">
    <name type="scientific">Peptacetobacter hiranonis (strain DSM 13275 / JCM 10541 / KCTC 15199 / TO-931)</name>
    <name type="common">Clostridium hiranonis</name>
    <dbReference type="NCBI Taxonomy" id="500633"/>
    <lineage>
        <taxon>Bacteria</taxon>
        <taxon>Bacillati</taxon>
        <taxon>Bacillota</taxon>
        <taxon>Clostridia</taxon>
        <taxon>Peptostreptococcales</taxon>
        <taxon>Peptostreptococcaceae</taxon>
        <taxon>Peptacetobacter</taxon>
    </lineage>
</organism>
<dbReference type="PANTHER" id="PTHR43852:SF3">
    <property type="entry name" value="NUCLEOTIDYLTRANSFERASE"/>
    <property type="match status" value="1"/>
</dbReference>
<gene>
    <name evidence="2" type="ORF">CLOHIR_00778</name>
</gene>
<dbReference type="eggNOG" id="COG1669">
    <property type="taxonomic scope" value="Bacteria"/>
</dbReference>
<dbReference type="Pfam" id="PF12844">
    <property type="entry name" value="HTH_19"/>
    <property type="match status" value="1"/>
</dbReference>
<dbReference type="PANTHER" id="PTHR43852">
    <property type="entry name" value="NUCLEOTIDYLTRANSFERASE"/>
    <property type="match status" value="1"/>
</dbReference>
<dbReference type="Gene3D" id="1.10.260.40">
    <property type="entry name" value="lambda repressor-like DNA-binding domains"/>
    <property type="match status" value="1"/>
</dbReference>
<name>B6FY27_PEPHT</name>
<keyword evidence="3" id="KW-1185">Reference proteome</keyword>
<protein>
    <submittedName>
        <fullName evidence="2">Nucleotidyltransferase domain protein</fullName>
    </submittedName>
</protein>
<dbReference type="Proteomes" id="UP000003178">
    <property type="component" value="Unassembled WGS sequence"/>
</dbReference>
<dbReference type="GO" id="GO:0016740">
    <property type="term" value="F:transferase activity"/>
    <property type="evidence" value="ECO:0007669"/>
    <property type="project" value="UniProtKB-KW"/>
</dbReference>
<dbReference type="SUPFAM" id="SSF47413">
    <property type="entry name" value="lambda repressor-like DNA-binding domains"/>
    <property type="match status" value="1"/>
</dbReference>
<dbReference type="InterPro" id="IPR043519">
    <property type="entry name" value="NT_sf"/>
</dbReference>
<evidence type="ECO:0000313" key="2">
    <source>
        <dbReference type="EMBL" id="EEA85574.1"/>
    </source>
</evidence>
<comment type="caution">
    <text evidence="2">The sequence shown here is derived from an EMBL/GenBank/DDBJ whole genome shotgun (WGS) entry which is preliminary data.</text>
</comment>
<dbReference type="HOGENOM" id="CLU_1657781_0_0_9"/>
<dbReference type="SUPFAM" id="SSF81301">
    <property type="entry name" value="Nucleotidyltransferase"/>
    <property type="match status" value="1"/>
</dbReference>
<reference evidence="2 3" key="2">
    <citation type="submission" date="2008-10" db="EMBL/GenBank/DDBJ databases">
        <title>Draft genome sequence of Clostridium hiranonis (DSM 13275).</title>
        <authorList>
            <person name="Sudarsanam P."/>
            <person name="Ley R."/>
            <person name="Guruge J."/>
            <person name="Turnbaugh P.J."/>
            <person name="Mahowald M."/>
            <person name="Liep D."/>
            <person name="Gordon J."/>
        </authorList>
    </citation>
    <scope>NUCLEOTIDE SEQUENCE [LARGE SCALE GENOMIC DNA]</scope>
    <source>
        <strain evidence="2 3">DSM 13275</strain>
    </source>
</reference>
<dbReference type="EMBL" id="ABWP01000030">
    <property type="protein sequence ID" value="EEA85574.1"/>
    <property type="molecule type" value="Genomic_DNA"/>
</dbReference>
<dbReference type="RefSeq" id="WP_006439690.1">
    <property type="nucleotide sequence ID" value="NZ_DS995356.1"/>
</dbReference>
<evidence type="ECO:0000313" key="3">
    <source>
        <dbReference type="Proteomes" id="UP000003178"/>
    </source>
</evidence>
<dbReference type="InterPro" id="IPR041633">
    <property type="entry name" value="Polbeta"/>
</dbReference>
<dbReference type="STRING" id="500633.CLOHIR_00778"/>
<accession>B6FY27</accession>
<keyword evidence="2" id="KW-0808">Transferase</keyword>
<dbReference type="AlphaFoldDB" id="B6FY27"/>
<dbReference type="CDD" id="cd05403">
    <property type="entry name" value="NT_KNTase_like"/>
    <property type="match status" value="1"/>
</dbReference>
<dbReference type="InterPro" id="IPR010982">
    <property type="entry name" value="Lambda_DNA-bd_dom_sf"/>
</dbReference>
<dbReference type="InterPro" id="IPR001387">
    <property type="entry name" value="Cro/C1-type_HTH"/>
</dbReference>
<dbReference type="PROSITE" id="PS50943">
    <property type="entry name" value="HTH_CROC1"/>
    <property type="match status" value="1"/>
</dbReference>
<dbReference type="Gene3D" id="3.30.460.10">
    <property type="entry name" value="Beta Polymerase, domain 2"/>
    <property type="match status" value="1"/>
</dbReference>
<feature type="domain" description="HTH cro/C1-type" evidence="1">
    <location>
        <begin position="6"/>
        <end position="50"/>
    </location>
</feature>
<sequence>MINLKLKNLRKEKKLTQAKCAEYLGIPLRTYQNYENDESKSGSIKYAFMLQKLEEYGVIDESHGVLSIEQIREICTRVFEGLEIEYCYLFGSYAKGTANDNSDVDLMVKTDISGLKFYDLIEKLREELNKKVDLLNFEQLNNNLDLINEILKDGIKIYG</sequence>
<dbReference type="CDD" id="cd00093">
    <property type="entry name" value="HTH_XRE"/>
    <property type="match status" value="1"/>
</dbReference>
<dbReference type="Pfam" id="PF18765">
    <property type="entry name" value="Polbeta"/>
    <property type="match status" value="1"/>
</dbReference>
<proteinExistence type="predicted"/>
<dbReference type="GO" id="GO:0003677">
    <property type="term" value="F:DNA binding"/>
    <property type="evidence" value="ECO:0007669"/>
    <property type="project" value="InterPro"/>
</dbReference>
<evidence type="ECO:0000259" key="1">
    <source>
        <dbReference type="PROSITE" id="PS50943"/>
    </source>
</evidence>